<dbReference type="PROSITE" id="PS50010">
    <property type="entry name" value="DH_2"/>
    <property type="match status" value="1"/>
</dbReference>
<feature type="compositionally biased region" description="Basic and acidic residues" evidence="10">
    <location>
        <begin position="594"/>
        <end position="605"/>
    </location>
</feature>
<evidence type="ECO:0000259" key="13">
    <source>
        <dbReference type="PROSITE" id="PS50081"/>
    </source>
</evidence>
<feature type="compositionally biased region" description="Basic and acidic residues" evidence="10">
    <location>
        <begin position="971"/>
        <end position="994"/>
    </location>
</feature>
<feature type="compositionally biased region" description="Low complexity" evidence="10">
    <location>
        <begin position="1069"/>
        <end position="1082"/>
    </location>
</feature>
<evidence type="ECO:0008006" key="16">
    <source>
        <dbReference type="Google" id="ProtNLM"/>
    </source>
</evidence>
<feature type="compositionally biased region" description="Low complexity" evidence="10">
    <location>
        <begin position="1440"/>
        <end position="1453"/>
    </location>
</feature>
<evidence type="ECO:0000256" key="4">
    <source>
        <dbReference type="ARBA" id="ARBA00022658"/>
    </source>
</evidence>
<keyword evidence="3" id="KW-0597">Phosphoprotein</keyword>
<name>A0AAD8CYZ2_ACIOX</name>
<keyword evidence="15" id="KW-1185">Reference proteome</keyword>
<dbReference type="GO" id="GO:0043123">
    <property type="term" value="P:positive regulation of canonical NF-kappaB signal transduction"/>
    <property type="evidence" value="ECO:0007669"/>
    <property type="project" value="TreeGrafter"/>
</dbReference>
<dbReference type="Proteomes" id="UP001230051">
    <property type="component" value="Unassembled WGS sequence"/>
</dbReference>
<keyword evidence="8 9" id="KW-0175">Coiled coil</keyword>
<feature type="compositionally biased region" description="Low complexity" evidence="10">
    <location>
        <begin position="1690"/>
        <end position="1704"/>
    </location>
</feature>
<dbReference type="InterPro" id="IPR041020">
    <property type="entry name" value="PH_16"/>
</dbReference>
<reference evidence="14" key="1">
    <citation type="submission" date="2022-02" db="EMBL/GenBank/DDBJ databases">
        <title>Atlantic sturgeon de novo genome assembly.</title>
        <authorList>
            <person name="Stock M."/>
            <person name="Klopp C."/>
            <person name="Guiguen Y."/>
            <person name="Cabau C."/>
            <person name="Parinello H."/>
            <person name="Santidrian Yebra-Pimentel E."/>
            <person name="Kuhl H."/>
            <person name="Dirks R.P."/>
            <person name="Guessner J."/>
            <person name="Wuertz S."/>
            <person name="Du K."/>
            <person name="Schartl M."/>
        </authorList>
    </citation>
    <scope>NUCLEOTIDE SEQUENCE</scope>
    <source>
        <strain evidence="14">STURGEONOMICS-FGT-2020</strain>
        <tissue evidence="14">Whole blood</tissue>
    </source>
</reference>
<feature type="domain" description="DH" evidence="12">
    <location>
        <begin position="1974"/>
        <end position="2175"/>
    </location>
</feature>
<keyword evidence="2" id="KW-0963">Cytoplasm</keyword>
<dbReference type="InterPro" id="IPR046349">
    <property type="entry name" value="C1-like_sf"/>
</dbReference>
<feature type="compositionally biased region" description="Basic and acidic residues" evidence="10">
    <location>
        <begin position="451"/>
        <end position="460"/>
    </location>
</feature>
<feature type="region of interest" description="Disordered" evidence="10">
    <location>
        <begin position="297"/>
        <end position="515"/>
    </location>
</feature>
<feature type="compositionally biased region" description="Polar residues" evidence="10">
    <location>
        <begin position="2720"/>
        <end position="2747"/>
    </location>
</feature>
<feature type="region of interest" description="Disordered" evidence="10">
    <location>
        <begin position="1564"/>
        <end position="1627"/>
    </location>
</feature>
<feature type="compositionally biased region" description="Basic and acidic residues" evidence="10">
    <location>
        <begin position="331"/>
        <end position="340"/>
    </location>
</feature>
<dbReference type="GO" id="GO:0035023">
    <property type="term" value="P:regulation of Rho protein signal transduction"/>
    <property type="evidence" value="ECO:0007669"/>
    <property type="project" value="TreeGrafter"/>
</dbReference>
<keyword evidence="4" id="KW-0344">Guanine-nucleotide releasing factor</keyword>
<evidence type="ECO:0000259" key="11">
    <source>
        <dbReference type="PROSITE" id="PS50003"/>
    </source>
</evidence>
<feature type="compositionally biased region" description="Polar residues" evidence="10">
    <location>
        <begin position="2685"/>
        <end position="2699"/>
    </location>
</feature>
<dbReference type="GO" id="GO:0005737">
    <property type="term" value="C:cytoplasm"/>
    <property type="evidence" value="ECO:0007669"/>
    <property type="project" value="UniProtKB-SubCell"/>
</dbReference>
<feature type="domain" description="PH" evidence="11">
    <location>
        <begin position="2215"/>
        <end position="2317"/>
    </location>
</feature>
<feature type="compositionally biased region" description="Basic and acidic residues" evidence="10">
    <location>
        <begin position="1743"/>
        <end position="1762"/>
    </location>
</feature>
<comment type="subcellular location">
    <subcellularLocation>
        <location evidence="1">Cytoplasm</location>
    </subcellularLocation>
</comment>
<dbReference type="FunFam" id="2.30.29.30:FF:000021">
    <property type="entry name" value="Rho guanine nucleotide exchange factor 2"/>
    <property type="match status" value="1"/>
</dbReference>
<keyword evidence="5" id="KW-0479">Metal-binding</keyword>
<dbReference type="GO" id="GO:0005085">
    <property type="term" value="F:guanyl-nucleotide exchange factor activity"/>
    <property type="evidence" value="ECO:0007669"/>
    <property type="project" value="UniProtKB-KW"/>
</dbReference>
<dbReference type="GO" id="GO:0005078">
    <property type="term" value="F:MAP-kinase scaffold activity"/>
    <property type="evidence" value="ECO:0007669"/>
    <property type="project" value="TreeGrafter"/>
</dbReference>
<feature type="compositionally biased region" description="Basic and acidic residues" evidence="10">
    <location>
        <begin position="2655"/>
        <end position="2669"/>
    </location>
</feature>
<dbReference type="GO" id="GO:0015629">
    <property type="term" value="C:actin cytoskeleton"/>
    <property type="evidence" value="ECO:0007669"/>
    <property type="project" value="TreeGrafter"/>
</dbReference>
<feature type="compositionally biased region" description="Low complexity" evidence="10">
    <location>
        <begin position="2536"/>
        <end position="2551"/>
    </location>
</feature>
<feature type="region of interest" description="Disordered" evidence="10">
    <location>
        <begin position="863"/>
        <end position="1005"/>
    </location>
</feature>
<dbReference type="CDD" id="cd20878">
    <property type="entry name" value="C1_AKAP13"/>
    <property type="match status" value="1"/>
</dbReference>
<comment type="caution">
    <text evidence="14">The sequence shown here is derived from an EMBL/GenBank/DDBJ whole genome shotgun (WGS) entry which is preliminary data.</text>
</comment>
<feature type="compositionally biased region" description="Low complexity" evidence="10">
    <location>
        <begin position="649"/>
        <end position="658"/>
    </location>
</feature>
<feature type="compositionally biased region" description="Basic and acidic residues" evidence="10">
    <location>
        <begin position="2553"/>
        <end position="2565"/>
    </location>
</feature>
<feature type="compositionally biased region" description="Basic and acidic residues" evidence="10">
    <location>
        <begin position="1194"/>
        <end position="1204"/>
    </location>
</feature>
<evidence type="ECO:0000256" key="9">
    <source>
        <dbReference type="SAM" id="Coils"/>
    </source>
</evidence>
<feature type="compositionally biased region" description="Basic and acidic residues" evidence="10">
    <location>
        <begin position="906"/>
        <end position="918"/>
    </location>
</feature>
<dbReference type="PROSITE" id="PS50003">
    <property type="entry name" value="PH_DOMAIN"/>
    <property type="match status" value="1"/>
</dbReference>
<dbReference type="PROSITE" id="PS00479">
    <property type="entry name" value="ZF_DAG_PE_1"/>
    <property type="match status" value="1"/>
</dbReference>
<feature type="compositionally biased region" description="Polar residues" evidence="10">
    <location>
        <begin position="919"/>
        <end position="931"/>
    </location>
</feature>
<dbReference type="InterPro" id="IPR000219">
    <property type="entry name" value="DH_dom"/>
</dbReference>
<feature type="compositionally biased region" description="Basic and acidic residues" evidence="10">
    <location>
        <begin position="472"/>
        <end position="500"/>
    </location>
</feature>
<feature type="coiled-coil region" evidence="9">
    <location>
        <begin position="2335"/>
        <end position="2362"/>
    </location>
</feature>
<feature type="compositionally biased region" description="Polar residues" evidence="10">
    <location>
        <begin position="320"/>
        <end position="330"/>
    </location>
</feature>
<feature type="domain" description="Phorbol-ester/DAG-type" evidence="13">
    <location>
        <begin position="1769"/>
        <end position="1816"/>
    </location>
</feature>
<dbReference type="SUPFAM" id="SSF48065">
    <property type="entry name" value="DBL homology domain (DH-domain)"/>
    <property type="match status" value="1"/>
</dbReference>
<evidence type="ECO:0000256" key="5">
    <source>
        <dbReference type="ARBA" id="ARBA00022723"/>
    </source>
</evidence>
<dbReference type="SMART" id="SM00233">
    <property type="entry name" value="PH"/>
    <property type="match status" value="1"/>
</dbReference>
<keyword evidence="7" id="KW-0862">Zinc</keyword>
<feature type="region of interest" description="Disordered" evidence="10">
    <location>
        <begin position="2536"/>
        <end position="2623"/>
    </location>
</feature>
<dbReference type="Gene3D" id="2.30.29.30">
    <property type="entry name" value="Pleckstrin-homology domain (PH domain)/Phosphotyrosine-binding domain (PTB)"/>
    <property type="match status" value="1"/>
</dbReference>
<feature type="compositionally biased region" description="Basic and acidic residues" evidence="10">
    <location>
        <begin position="696"/>
        <end position="713"/>
    </location>
</feature>
<dbReference type="GO" id="GO:0071875">
    <property type="term" value="P:adrenergic receptor signaling pathway"/>
    <property type="evidence" value="ECO:0007669"/>
    <property type="project" value="TreeGrafter"/>
</dbReference>
<feature type="region of interest" description="Disordered" evidence="10">
    <location>
        <begin position="1375"/>
        <end position="1485"/>
    </location>
</feature>
<dbReference type="SUPFAM" id="SSF57889">
    <property type="entry name" value="Cysteine-rich domain"/>
    <property type="match status" value="1"/>
</dbReference>
<feature type="compositionally biased region" description="Polar residues" evidence="10">
    <location>
        <begin position="413"/>
        <end position="424"/>
    </location>
</feature>
<feature type="compositionally biased region" description="Polar residues" evidence="10">
    <location>
        <begin position="1724"/>
        <end position="1733"/>
    </location>
</feature>
<feature type="compositionally biased region" description="Low complexity" evidence="10">
    <location>
        <begin position="1380"/>
        <end position="1392"/>
    </location>
</feature>
<accession>A0AAD8CYZ2</accession>
<feature type="compositionally biased region" description="Basic and acidic residues" evidence="10">
    <location>
        <begin position="2577"/>
        <end position="2623"/>
    </location>
</feature>
<feature type="region of interest" description="Disordered" evidence="10">
    <location>
        <begin position="1034"/>
        <end position="1320"/>
    </location>
</feature>
<dbReference type="Pfam" id="PF00621">
    <property type="entry name" value="RhoGEF"/>
    <property type="match status" value="1"/>
</dbReference>
<evidence type="ECO:0000259" key="12">
    <source>
        <dbReference type="PROSITE" id="PS50010"/>
    </source>
</evidence>
<feature type="region of interest" description="Disordered" evidence="10">
    <location>
        <begin position="816"/>
        <end position="838"/>
    </location>
</feature>
<organism evidence="14 15">
    <name type="scientific">Acipenser oxyrinchus oxyrinchus</name>
    <dbReference type="NCBI Taxonomy" id="40147"/>
    <lineage>
        <taxon>Eukaryota</taxon>
        <taxon>Metazoa</taxon>
        <taxon>Chordata</taxon>
        <taxon>Craniata</taxon>
        <taxon>Vertebrata</taxon>
        <taxon>Euteleostomi</taxon>
        <taxon>Actinopterygii</taxon>
        <taxon>Chondrostei</taxon>
        <taxon>Acipenseriformes</taxon>
        <taxon>Acipenseridae</taxon>
        <taxon>Acipenser</taxon>
    </lineage>
</organism>
<dbReference type="CDD" id="cd13392">
    <property type="entry name" value="PH_AKAP13"/>
    <property type="match status" value="1"/>
</dbReference>
<feature type="region of interest" description="Disordered" evidence="10">
    <location>
        <begin position="2449"/>
        <end position="2481"/>
    </location>
</feature>
<feature type="region of interest" description="Disordered" evidence="10">
    <location>
        <begin position="594"/>
        <end position="723"/>
    </location>
</feature>
<evidence type="ECO:0000313" key="15">
    <source>
        <dbReference type="Proteomes" id="UP001230051"/>
    </source>
</evidence>
<proteinExistence type="predicted"/>
<dbReference type="InterPro" id="IPR051632">
    <property type="entry name" value="Rho_GEF"/>
</dbReference>
<dbReference type="InterPro" id="IPR011993">
    <property type="entry name" value="PH-like_dom_sf"/>
</dbReference>
<dbReference type="SUPFAM" id="SSF50729">
    <property type="entry name" value="PH domain-like"/>
    <property type="match status" value="1"/>
</dbReference>
<dbReference type="InterPro" id="IPR002219">
    <property type="entry name" value="PKC_DAG/PE"/>
</dbReference>
<dbReference type="InterPro" id="IPR035899">
    <property type="entry name" value="DBL_dom_sf"/>
</dbReference>
<feature type="compositionally biased region" description="Basic and acidic residues" evidence="10">
    <location>
        <begin position="2702"/>
        <end position="2714"/>
    </location>
</feature>
<feature type="compositionally biased region" description="Polar residues" evidence="10">
    <location>
        <begin position="359"/>
        <end position="370"/>
    </location>
</feature>
<evidence type="ECO:0000256" key="6">
    <source>
        <dbReference type="ARBA" id="ARBA00022771"/>
    </source>
</evidence>
<keyword evidence="6" id="KW-0863">Zinc-finger</keyword>
<feature type="compositionally biased region" description="Polar residues" evidence="10">
    <location>
        <begin position="606"/>
        <end position="628"/>
    </location>
</feature>
<dbReference type="FunFam" id="1.20.900.10:FF:000004">
    <property type="entry name" value="Rho guanine nucleotide exchange factor 2"/>
    <property type="match status" value="1"/>
</dbReference>
<evidence type="ECO:0000256" key="7">
    <source>
        <dbReference type="ARBA" id="ARBA00022833"/>
    </source>
</evidence>
<feature type="region of interest" description="Disordered" evidence="10">
    <location>
        <begin position="2655"/>
        <end position="2788"/>
    </location>
</feature>
<dbReference type="GO" id="GO:0008270">
    <property type="term" value="F:zinc ion binding"/>
    <property type="evidence" value="ECO:0007669"/>
    <property type="project" value="UniProtKB-KW"/>
</dbReference>
<dbReference type="PANTHER" id="PTHR13944">
    <property type="entry name" value="AGAP007712-PA"/>
    <property type="match status" value="1"/>
</dbReference>
<evidence type="ECO:0000256" key="1">
    <source>
        <dbReference type="ARBA" id="ARBA00004496"/>
    </source>
</evidence>
<evidence type="ECO:0000256" key="10">
    <source>
        <dbReference type="SAM" id="MobiDB-lite"/>
    </source>
</evidence>
<feature type="region of interest" description="Disordered" evidence="10">
    <location>
        <begin position="1676"/>
        <end position="1762"/>
    </location>
</feature>
<dbReference type="InterPro" id="IPR001849">
    <property type="entry name" value="PH_domain"/>
</dbReference>
<dbReference type="PANTHER" id="PTHR13944:SF18">
    <property type="entry name" value="A-KINASE ANCHOR PROTEIN 13"/>
    <property type="match status" value="1"/>
</dbReference>
<evidence type="ECO:0000313" key="14">
    <source>
        <dbReference type="EMBL" id="KAK1157993.1"/>
    </source>
</evidence>
<evidence type="ECO:0000256" key="2">
    <source>
        <dbReference type="ARBA" id="ARBA00022490"/>
    </source>
</evidence>
<gene>
    <name evidence="14" type="ORF">AOXY_G24220</name>
</gene>
<dbReference type="PROSITE" id="PS50081">
    <property type="entry name" value="ZF_DAG_PE_2"/>
    <property type="match status" value="1"/>
</dbReference>
<dbReference type="GO" id="GO:0016020">
    <property type="term" value="C:membrane"/>
    <property type="evidence" value="ECO:0007669"/>
    <property type="project" value="TreeGrafter"/>
</dbReference>
<dbReference type="CDD" id="cd00160">
    <property type="entry name" value="RhoGEF"/>
    <property type="match status" value="1"/>
</dbReference>
<feature type="compositionally biased region" description="Low complexity" evidence="10">
    <location>
        <begin position="1168"/>
        <end position="1183"/>
    </location>
</feature>
<protein>
    <recommendedName>
        <fullName evidence="16">A-kinase anchor protein 13</fullName>
    </recommendedName>
</protein>
<dbReference type="Pfam" id="PF17838">
    <property type="entry name" value="PH_16"/>
    <property type="match status" value="1"/>
</dbReference>
<feature type="compositionally biased region" description="Polar residues" evidence="10">
    <location>
        <begin position="1262"/>
        <end position="1278"/>
    </location>
</feature>
<dbReference type="SMART" id="SM00109">
    <property type="entry name" value="C1"/>
    <property type="match status" value="1"/>
</dbReference>
<evidence type="ECO:0000256" key="3">
    <source>
        <dbReference type="ARBA" id="ARBA00022553"/>
    </source>
</evidence>
<evidence type="ECO:0000256" key="8">
    <source>
        <dbReference type="ARBA" id="ARBA00023054"/>
    </source>
</evidence>
<dbReference type="Gene3D" id="1.20.900.10">
    <property type="entry name" value="Dbl homology (DH) domain"/>
    <property type="match status" value="1"/>
</dbReference>
<feature type="compositionally biased region" description="Low complexity" evidence="10">
    <location>
        <begin position="393"/>
        <end position="402"/>
    </location>
</feature>
<sequence>MKLNPQQAPLYGECLLTVQLCDEDHFEDEDGLEFYLLFAGTAERHLTSTHRVNPDTLQAICPAHDCCEEVTVTLCSSSPGRPVGCVAEQGFCFVQDVAFDVAQFLVSSAGCTDALDEFQIPAEEQERLDDSVTLALRHVPLPEGWSVLGPEGRAHHALPPRETLLHFTARRGLHRLAWFFLQQPGGRAALSLPNTEGATPGSLAHDRGYSQLQQLFSQEEGADPEPSADVSKTIFSGDCLVKHHPRLNTYTLTVVTKPGVQPSSVERHIEELRRLIQRHSEEKGTPSQAPFLNTARECSDTHAGPAETVTEQPPPEDLTQDPSVLNGQESEQLKASKETRQGSSSTVVCERGRDPAQNPEASDSTLNNGNTEDRVCPCENNISTEREEEVEVETAATFTVAASGNPAYKSDSEQGQAGTESLSVSGLPCGKLQEETDTAPAAISAGQESPGKADNDKQEGEQAGQSAAEDQTADKTERVEGRDSADGDMGHTQSQDHKDTSVTAEASTGPLKGEMLVELKGPDNCADVRDVILVFGEKESKAVIKESLKELAGAQEDKTQIKGTCSRVVVSSPGDGEGEGECKSETHCAGLKEETAGLDFSKENDSAASEVNNNETPVSERVTNSCSLFVNPETELGSPSQAHSRSRDSTGSSASHTSVLPEVKCPKECDSQALDDSGTGGCSSLEFGPEINEQVSLKEQDLPSDTADTRDSPLEVGLSDQTDGLGQRLTVISEEPQSAPIEAASSLFQDVEVALEAGSEECSSQTVGEVPDGKQKAECMLPGVEEVVLPHIDCSVVESLPLLGQEPMDNMLPLKEEDRNGELTPPPSETTDHESDPGIVTVVSISFTDIEQGVPCDCAVNERGSDLDAGDRCEGMPTWKDGEPDSAAGSYECSTLMQSQQPPPAESERVSDCRELHKQQSTQEVLLTSEGQESEGPELEQSGTEGPAPSPSSSNRVLVEGECSMLPEGGPDERAAALNDIPREEPDGPEHNWEAESLQEATSETCEATLATSSVVHEGEGLEVSELDEAAAAVVESDGSGAVGSDGAPSIESDGSGAVGSDKAPSIESDGSGAVGSDGAPSIESDGSGAVGSDKAPSIESDGSGAVGSDRAPSIESDGSGAVGSDKAPSIESDGSGAVGTVGSDKAPSIESDGSGAVGSDKAPSIESDGSGAVGSDGAPSSDQGIGEPLPYEPEAREAEELTDGHLSCGETPVASCTHIDKEPAGGASLELGQTAGIMSDKGAALEPTVSKQGLENKDSDPNSCNPALAQERTSSVGRVSDPAGLCGSAGDVSVETGGKDASELTEPSLDRESEEAVVYHHGDGSPLALIARAAGQVDFSTAKEEEDTGDGTMIHREKENLYPIDSCTAPGLLEEKQSSESAECCQSSQDQLSVDSTVSPGASPVRRELGSDVDVFDGTDAGDDHVLSKQGGEILTGDSTSEVSLSCSSTDEPLPPGPPTSTPERRCESEEEEEDRLTDVPVRSSVLRTSIRSLSPFRRHSWGPGKNAGAESEMNQRSVQVGGDVVKKSPIHRRSMSWCPSDALFIPVSDDISHRSYSLEGLAAESEPGKNSPTLGRVPRSAPLVESEERGSLVSLTEEEQESDLGDSSSFDSQKSDRRPPLVCSYSASHPLTKSVSLLTINQSGLDTQGRTRPKRRISFSFNISPLLPKSKTVFSIGSSSSDEEEPGSSRGSSSTSSSLAHSICEEDLPPSPLRKDSDSKSGTKVSRTLSFLKSKMYNSKKSREKDKEKTKEKDCKERDKDKKALNGHMFSIAASGPSAQCYQCSKAVNAKEAYLCTSCSACVHKGCRDSLPACAKVKMKQQKHQFAVPDSISFQPVTMRTRSTLPKERPRSAVLMHDDNATSLSFSRRHTGIAAFNTSNLAKSISISNIAIPMFDEVPLRGLRYLSQSTDSLHKPNKVNESTESLTDEGTEMMDSQLMGEFEADVRELEADSWSLTVDKKLAKQLKKDMIKRQDVIYELMQTEMHHVRTLKIMADVYSKGLLKELQMEAQTVERIFPVLDDLLDLHTQLFSSLLERKKESREELGAEGREGGFVIRRIGDILVSQFSGSSAERMKKVYGKFCGRHNEAVNYYKELHAKEKRFQAFIRKKMSSTIVRRLGIPECILLVTQRITKYPVLLQRILQHTKESEEDHRALTQALALVKEVISAVDSKVNEYEKKRKLNEIYSRCDSKSIMRMKSGQMFAREDLKRRKLLHDGPLQLKNAAGRLKDVQALLLSDVFVFLQEKDQKFVFASLDQRSTVISLQKLILREVANEEKGLFLITAGIEKPEMVEVYASSKEERNTWMQLIQGTMQSMEKDDDEGIPSESEEDKRVLETKAREMREQLQQKDQQIVALLEEKGKLFREMCDCGTPDEGSPSVLTRTLFRASPEDVAKGEPIMKDALKEVETLQTLVNGSLGGTVGQQVSSSVEAECIVGPVSLPRRAETFGGFDSHQMNASKGGEKDEGEESPDLRRTESDSVLKKGGNANLQLLLKRNTEQILHSVKQLHELLRTLQAVVVQQDTFIEDQRLALSERSASRPSSRPNSLIEQEKQRSLEKQRQELANLQRQQAAHAEERRRQDREREALERELEQREAQLSQREEETQRGRGEVEQEREELRCRKEEYQKDLERLLIGQRQLDREREQIRRELERIEQSKQNEETGQHRSPSSASEDSRKFHSTSSLERVSSETELPSSPKKEQLGRTDSKQKGKNLNPFTFNQSHKSQGGDGQNQIPNRLLQLTKSKEKKEKKKKGGKGQPSQLADPQHPPVSEAPAEGEEIYFC</sequence>
<feature type="compositionally biased region" description="Low complexity" evidence="10">
    <location>
        <begin position="1034"/>
        <end position="1048"/>
    </location>
</feature>
<dbReference type="EMBL" id="JAGXEW010000025">
    <property type="protein sequence ID" value="KAK1157993.1"/>
    <property type="molecule type" value="Genomic_DNA"/>
</dbReference>
<dbReference type="SMART" id="SM00325">
    <property type="entry name" value="RhoGEF"/>
    <property type="match status" value="1"/>
</dbReference>
<feature type="compositionally biased region" description="Basic and acidic residues" evidence="10">
    <location>
        <begin position="863"/>
        <end position="874"/>
    </location>
</feature>
<feature type="region of interest" description="Disordered" evidence="10">
    <location>
        <begin position="1498"/>
        <end position="1523"/>
    </location>
</feature>